<dbReference type="GO" id="GO:0003700">
    <property type="term" value="F:DNA-binding transcription factor activity"/>
    <property type="evidence" value="ECO:0007669"/>
    <property type="project" value="InterPro"/>
</dbReference>
<comment type="caution">
    <text evidence="6">The sequence shown here is derived from an EMBL/GenBank/DDBJ whole genome shotgun (WGS) entry which is preliminary data.</text>
</comment>
<dbReference type="InterPro" id="IPR036390">
    <property type="entry name" value="WH_DNA-bd_sf"/>
</dbReference>
<accession>A0A2C6DM87</accession>
<dbReference type="PANTHER" id="PTHR30126:SF2">
    <property type="entry name" value="HTH-TYPE TRANSCRIPTIONAL REGULATOR YJIE"/>
    <property type="match status" value="1"/>
</dbReference>
<dbReference type="STRING" id="1111728.GCA_000427805_01758"/>
<sequence>MRSLSYPLCYSGIKWSKRVQHSHHVELIWLEDCRALAETLNFSRAAQRRNVTQPAFSRRIQALEQWTGTPLFERNRREVKLTKAGEVFNQQAIKLLRMIGTMHQTTLEAAGVSSPMLIFAATHCLSSTFFPGWIRKSQVEHVYETLKLVSDTLSACERMFLHGDAQFLLCHCHQNTLDHLTPGQFTSLKVGQDELIPLCVSTGDGVTPKWQLARQTKDVPLLCYSNDSGLGRIINHCPKVADAVREMKKVFTSDLATSLLAMVRAGDGVAWLPRSLAESDLMNGTLVNAGSEARDFSVPIEIRLFRPATPLPAAAEKLWHSLKRYRLKPG</sequence>
<dbReference type="InterPro" id="IPR000847">
    <property type="entry name" value="LysR_HTH_N"/>
</dbReference>
<dbReference type="OrthoDB" id="8437302at2"/>
<proteinExistence type="inferred from homology"/>
<feature type="domain" description="HTH lysR-type" evidence="5">
    <location>
        <begin position="25"/>
        <end position="82"/>
    </location>
</feature>
<dbReference type="Proteomes" id="UP000224974">
    <property type="component" value="Unassembled WGS sequence"/>
</dbReference>
<keyword evidence="2" id="KW-0805">Transcription regulation</keyword>
<dbReference type="PRINTS" id="PR00039">
    <property type="entry name" value="HTHLYSR"/>
</dbReference>
<reference evidence="7" key="1">
    <citation type="submission" date="2017-09" db="EMBL/GenBank/DDBJ databases">
        <title>FDA dAtabase for Regulatory Grade micrObial Sequences (FDA-ARGOS): Supporting development and validation of Infectious Disease Dx tests.</title>
        <authorList>
            <person name="Minogue T."/>
            <person name="Wolcott M."/>
            <person name="Wasieloski L."/>
            <person name="Aguilar W."/>
            <person name="Moore D."/>
            <person name="Tallon L."/>
            <person name="Sadzewicz L."/>
            <person name="Ott S."/>
            <person name="Zhao X."/>
            <person name="Nagaraj S."/>
            <person name="Vavikolanu K."/>
            <person name="Aluvathingal J."/>
            <person name="Nadendla S."/>
            <person name="Sichtig H."/>
        </authorList>
    </citation>
    <scope>NUCLEOTIDE SEQUENCE [LARGE SCALE GENOMIC DNA]</scope>
    <source>
        <strain evidence="7">FDAARGOS_387</strain>
    </source>
</reference>
<name>A0A2C6DM87_9GAMM</name>
<evidence type="ECO:0000256" key="3">
    <source>
        <dbReference type="ARBA" id="ARBA00023125"/>
    </source>
</evidence>
<dbReference type="FunFam" id="1.10.10.10:FF:000001">
    <property type="entry name" value="LysR family transcriptional regulator"/>
    <property type="match status" value="1"/>
</dbReference>
<dbReference type="SUPFAM" id="SSF53850">
    <property type="entry name" value="Periplasmic binding protein-like II"/>
    <property type="match status" value="1"/>
</dbReference>
<dbReference type="Pfam" id="PF03466">
    <property type="entry name" value="LysR_substrate"/>
    <property type="match status" value="1"/>
</dbReference>
<evidence type="ECO:0000256" key="2">
    <source>
        <dbReference type="ARBA" id="ARBA00023015"/>
    </source>
</evidence>
<dbReference type="InterPro" id="IPR036388">
    <property type="entry name" value="WH-like_DNA-bd_sf"/>
</dbReference>
<gene>
    <name evidence="6" type="ORF">CRN84_11530</name>
</gene>
<comment type="similarity">
    <text evidence="1">Belongs to the LysR transcriptional regulatory family.</text>
</comment>
<dbReference type="Gene3D" id="1.10.10.10">
    <property type="entry name" value="Winged helix-like DNA-binding domain superfamily/Winged helix DNA-binding domain"/>
    <property type="match status" value="1"/>
</dbReference>
<dbReference type="SUPFAM" id="SSF46785">
    <property type="entry name" value="Winged helix' DNA-binding domain"/>
    <property type="match status" value="1"/>
</dbReference>
<protein>
    <submittedName>
        <fullName evidence="6">LysR family transcriptional regulator</fullName>
    </submittedName>
</protein>
<evidence type="ECO:0000256" key="4">
    <source>
        <dbReference type="ARBA" id="ARBA00023163"/>
    </source>
</evidence>
<evidence type="ECO:0000313" key="6">
    <source>
        <dbReference type="EMBL" id="PHI29921.1"/>
    </source>
</evidence>
<dbReference type="EMBL" id="PDDX01000001">
    <property type="protein sequence ID" value="PHI29921.1"/>
    <property type="molecule type" value="Genomic_DNA"/>
</dbReference>
<organism evidence="6 7">
    <name type="scientific">Budvicia aquatica</name>
    <dbReference type="NCBI Taxonomy" id="82979"/>
    <lineage>
        <taxon>Bacteria</taxon>
        <taxon>Pseudomonadati</taxon>
        <taxon>Pseudomonadota</taxon>
        <taxon>Gammaproteobacteria</taxon>
        <taxon>Enterobacterales</taxon>
        <taxon>Budviciaceae</taxon>
        <taxon>Budvicia</taxon>
    </lineage>
</organism>
<keyword evidence="7" id="KW-1185">Reference proteome</keyword>
<evidence type="ECO:0000313" key="7">
    <source>
        <dbReference type="Proteomes" id="UP000224974"/>
    </source>
</evidence>
<dbReference type="InterPro" id="IPR005119">
    <property type="entry name" value="LysR_subst-bd"/>
</dbReference>
<dbReference type="AlphaFoldDB" id="A0A2C6DM87"/>
<dbReference type="Pfam" id="PF00126">
    <property type="entry name" value="HTH_1"/>
    <property type="match status" value="1"/>
</dbReference>
<keyword evidence="4" id="KW-0804">Transcription</keyword>
<keyword evidence="3" id="KW-0238">DNA-binding</keyword>
<evidence type="ECO:0000256" key="1">
    <source>
        <dbReference type="ARBA" id="ARBA00009437"/>
    </source>
</evidence>
<dbReference type="PROSITE" id="PS50931">
    <property type="entry name" value="HTH_LYSR"/>
    <property type="match status" value="1"/>
</dbReference>
<evidence type="ECO:0000259" key="5">
    <source>
        <dbReference type="PROSITE" id="PS50931"/>
    </source>
</evidence>
<dbReference type="CDD" id="cd05466">
    <property type="entry name" value="PBP2_LTTR_substrate"/>
    <property type="match status" value="1"/>
</dbReference>
<dbReference type="PANTHER" id="PTHR30126">
    <property type="entry name" value="HTH-TYPE TRANSCRIPTIONAL REGULATOR"/>
    <property type="match status" value="1"/>
</dbReference>
<dbReference type="GO" id="GO:0000976">
    <property type="term" value="F:transcription cis-regulatory region binding"/>
    <property type="evidence" value="ECO:0007669"/>
    <property type="project" value="TreeGrafter"/>
</dbReference>
<dbReference type="Gene3D" id="3.40.190.290">
    <property type="match status" value="1"/>
</dbReference>